<organism evidence="1 2">
    <name type="scientific">Piloderma croceum (strain F 1598)</name>
    <dbReference type="NCBI Taxonomy" id="765440"/>
    <lineage>
        <taxon>Eukaryota</taxon>
        <taxon>Fungi</taxon>
        <taxon>Dikarya</taxon>
        <taxon>Basidiomycota</taxon>
        <taxon>Agaricomycotina</taxon>
        <taxon>Agaricomycetes</taxon>
        <taxon>Agaricomycetidae</taxon>
        <taxon>Atheliales</taxon>
        <taxon>Atheliaceae</taxon>
        <taxon>Piloderma</taxon>
    </lineage>
</organism>
<dbReference type="Proteomes" id="UP000054166">
    <property type="component" value="Unassembled WGS sequence"/>
</dbReference>
<proteinExistence type="predicted"/>
<keyword evidence="2" id="KW-1185">Reference proteome</keyword>
<evidence type="ECO:0000313" key="2">
    <source>
        <dbReference type="Proteomes" id="UP000054166"/>
    </source>
</evidence>
<sequence>MDPLNVANATDTFSLEKYKKDLESLIASNFGSGGQYCHHVTADPAASASVKHGLSIQSVGPIELPLSHGDAARLVSRAEPLGLELWGFASTQLAFAKNPGWLALRDKLMKEIWMDLSPYEERPSFKLDKLLLYGPGSSVGEYPKSQPNERSFATLQILLPSRYIGGRVEITYGTASTHYDVDKASENTVSAIAWYSDAVYKTEPIVSGYRLALSYEIIHVLPTPVPNLRFMLDNLTKLRHLLGYWTSENTSHLMPRMLAFIFKGVYRENGLSGILTRNDGRKLQPVADLLGFKLFFAVLNCRLSGDADDRDEHVFPKSGPMRWSRPFLDGHGPPTMAVLRSKRLETKEFVDLDGDHYADMAGWPLEESDILLHEPLEDYVPDAVEYGGLTQNRPGSLQCSFQKSILCIIPTQTYVEFLGRVLPHRIPRWTRVFGPSDSKDAILILKSWSWDRLGPFIPRLRDVAMQKGDVALWGHILDAAISEFGIDRHVLENVAFFRACDAFSFEPTVARLERSLEHEGLSRLILVANIPEYDSTYSKTISAWRMKYTHHIFWSMIELGEKEVHVLVEVTKQGDMRFVRDVIIPELTLKRPSQDFCIALAKATSAQRLALLPDQKSLRIIFDKQNPAAPGSAEDQLAIFDEVFDKCLDLAILSLQKTLYVDGHIEDSRAHVIQIAELCIITRHLSACRVLLQHILGFGWSDSDTATQQMFEEFAIPLIRDLRSLLKEYTIPVSAPPFSNFFGVLIIRYIEYILGPQPLNDVTPETIGCECSGCAHLVQFLTSADHNELHVLATKPIFDHMKGRLQRIPQRTKTRITAFQGRRKIEIRKQLTPSQQEWNSRKGQARNFLSLIGERDEIRKIFGDTRHESVELLLESDNVESRRMTIDLGEQ</sequence>
<evidence type="ECO:0000313" key="1">
    <source>
        <dbReference type="EMBL" id="KIM87410.1"/>
    </source>
</evidence>
<name>A0A0C3FT62_PILCF</name>
<reference evidence="1 2" key="1">
    <citation type="submission" date="2014-04" db="EMBL/GenBank/DDBJ databases">
        <authorList>
            <consortium name="DOE Joint Genome Institute"/>
            <person name="Kuo A."/>
            <person name="Tarkka M."/>
            <person name="Buscot F."/>
            <person name="Kohler A."/>
            <person name="Nagy L.G."/>
            <person name="Floudas D."/>
            <person name="Copeland A."/>
            <person name="Barry K.W."/>
            <person name="Cichocki N."/>
            <person name="Veneault-Fourrey C."/>
            <person name="LaButti K."/>
            <person name="Lindquist E.A."/>
            <person name="Lipzen A."/>
            <person name="Lundell T."/>
            <person name="Morin E."/>
            <person name="Murat C."/>
            <person name="Sun H."/>
            <person name="Tunlid A."/>
            <person name="Henrissat B."/>
            <person name="Grigoriev I.V."/>
            <person name="Hibbett D.S."/>
            <person name="Martin F."/>
            <person name="Nordberg H.P."/>
            <person name="Cantor M.N."/>
            <person name="Hua S.X."/>
        </authorList>
    </citation>
    <scope>NUCLEOTIDE SEQUENCE [LARGE SCALE GENOMIC DNA]</scope>
    <source>
        <strain evidence="1 2">F 1598</strain>
    </source>
</reference>
<dbReference type="HOGENOM" id="CLU_007520_1_2_1"/>
<gene>
    <name evidence="1" type="ORF">PILCRDRAFT_275818</name>
</gene>
<dbReference type="PANTHER" id="PTHR33099:SF13">
    <property type="entry name" value="F-BOX DOMAIN-CONTAINING PROTEIN-RELATED"/>
    <property type="match status" value="1"/>
</dbReference>
<dbReference type="AlphaFoldDB" id="A0A0C3FT62"/>
<dbReference type="EMBL" id="KN832979">
    <property type="protein sequence ID" value="KIM87410.1"/>
    <property type="molecule type" value="Genomic_DNA"/>
</dbReference>
<accession>A0A0C3FT62</accession>
<dbReference type="InParanoid" id="A0A0C3FT62"/>
<dbReference type="PANTHER" id="PTHR33099">
    <property type="entry name" value="FE2OG DIOXYGENASE DOMAIN-CONTAINING PROTEIN"/>
    <property type="match status" value="1"/>
</dbReference>
<protein>
    <submittedName>
        <fullName evidence="1">Uncharacterized protein</fullName>
    </submittedName>
</protein>
<dbReference type="OrthoDB" id="124582at2759"/>
<reference evidence="2" key="2">
    <citation type="submission" date="2015-01" db="EMBL/GenBank/DDBJ databases">
        <title>Evolutionary Origins and Diversification of the Mycorrhizal Mutualists.</title>
        <authorList>
            <consortium name="DOE Joint Genome Institute"/>
            <consortium name="Mycorrhizal Genomics Consortium"/>
            <person name="Kohler A."/>
            <person name="Kuo A."/>
            <person name="Nagy L.G."/>
            <person name="Floudas D."/>
            <person name="Copeland A."/>
            <person name="Barry K.W."/>
            <person name="Cichocki N."/>
            <person name="Veneault-Fourrey C."/>
            <person name="LaButti K."/>
            <person name="Lindquist E.A."/>
            <person name="Lipzen A."/>
            <person name="Lundell T."/>
            <person name="Morin E."/>
            <person name="Murat C."/>
            <person name="Riley R."/>
            <person name="Ohm R."/>
            <person name="Sun H."/>
            <person name="Tunlid A."/>
            <person name="Henrissat B."/>
            <person name="Grigoriev I.V."/>
            <person name="Hibbett D.S."/>
            <person name="Martin F."/>
        </authorList>
    </citation>
    <scope>NUCLEOTIDE SEQUENCE [LARGE SCALE GENOMIC DNA]</scope>
    <source>
        <strain evidence="2">F 1598</strain>
    </source>
</reference>